<sequence length="445" mass="49694">MVLFDENNFNQKSDLAESPHLNTKATSTSKTSAQRSWARMVTKNRKSLLHSTNSSLTADMVTSTPSTLDAPMISKTSIWRTGHGSGSVFIDMTSRKESKIEFFHLVAQQYPSRVGVLTQQVGTRKFAEINFAPDDVALSECLTNGITFADKSTILPCQALDTHMQVVRLRLSNLPFLNEKALKKGLEKCLRKYEDILDVGILLEPTTVTYMCTGYAVLNVASKTETFEPLTHLIPWDEQRECGFYAVWNQMPVYCRYCHEEGYVVANCPKRKTRHTCWNCGVVGHIAAEFSRDKPSKKARKQPEPPTKLFDTVQSHNFPPEMMPNDVCTPDEVSEELMEDLMEPDAQNNMSEPLDTTVPVDVPAPTLNIETAAKHSVKRQKKDHRPTPYVLPATRSKSTLLKAQLPTPEQDESVDNTSFITDTAHLDSSSSGTLAGEDSSTTNLQ</sequence>
<feature type="compositionally biased region" description="Low complexity" evidence="1">
    <location>
        <begin position="23"/>
        <end position="33"/>
    </location>
</feature>
<dbReference type="OrthoDB" id="2248168at2759"/>
<evidence type="ECO:0000313" key="3">
    <source>
        <dbReference type="Proteomes" id="UP000717996"/>
    </source>
</evidence>
<dbReference type="GO" id="GO:0003676">
    <property type="term" value="F:nucleic acid binding"/>
    <property type="evidence" value="ECO:0007669"/>
    <property type="project" value="InterPro"/>
</dbReference>
<dbReference type="AlphaFoldDB" id="A0A9P6YH18"/>
<evidence type="ECO:0000256" key="1">
    <source>
        <dbReference type="SAM" id="MobiDB-lite"/>
    </source>
</evidence>
<accession>A0A9P6YH18</accession>
<feature type="compositionally biased region" description="Polar residues" evidence="1">
    <location>
        <begin position="415"/>
        <end position="445"/>
    </location>
</feature>
<dbReference type="SUPFAM" id="SSF57756">
    <property type="entry name" value="Retrovirus zinc finger-like domains"/>
    <property type="match status" value="1"/>
</dbReference>
<feature type="compositionally biased region" description="Basic residues" evidence="1">
    <location>
        <begin position="375"/>
        <end position="384"/>
    </location>
</feature>
<name>A0A9P6YH18_RHIOR</name>
<evidence type="ECO:0000313" key="2">
    <source>
        <dbReference type="EMBL" id="KAG1548232.1"/>
    </source>
</evidence>
<organism evidence="2 3">
    <name type="scientific">Rhizopus oryzae</name>
    <name type="common">Mucormycosis agent</name>
    <name type="synonym">Rhizopus arrhizus var. delemar</name>
    <dbReference type="NCBI Taxonomy" id="64495"/>
    <lineage>
        <taxon>Eukaryota</taxon>
        <taxon>Fungi</taxon>
        <taxon>Fungi incertae sedis</taxon>
        <taxon>Mucoromycota</taxon>
        <taxon>Mucoromycotina</taxon>
        <taxon>Mucoromycetes</taxon>
        <taxon>Mucorales</taxon>
        <taxon>Mucorineae</taxon>
        <taxon>Rhizopodaceae</taxon>
        <taxon>Rhizopus</taxon>
    </lineage>
</organism>
<feature type="region of interest" description="Disordered" evidence="1">
    <location>
        <begin position="400"/>
        <end position="445"/>
    </location>
</feature>
<protein>
    <recommendedName>
        <fullName evidence="4">CCHC-type domain-containing protein</fullName>
    </recommendedName>
</protein>
<dbReference type="InterPro" id="IPR036875">
    <property type="entry name" value="Znf_CCHC_sf"/>
</dbReference>
<evidence type="ECO:0008006" key="4">
    <source>
        <dbReference type="Google" id="ProtNLM"/>
    </source>
</evidence>
<comment type="caution">
    <text evidence="2">The sequence shown here is derived from an EMBL/GenBank/DDBJ whole genome shotgun (WGS) entry which is preliminary data.</text>
</comment>
<feature type="region of interest" description="Disordered" evidence="1">
    <location>
        <begin position="1"/>
        <end position="36"/>
    </location>
</feature>
<reference evidence="2" key="1">
    <citation type="journal article" date="2020" name="Microb. Genom.">
        <title>Genetic diversity of clinical and environmental Mucorales isolates obtained from an investigation of mucormycosis cases among solid organ transplant recipients.</title>
        <authorList>
            <person name="Nguyen M.H."/>
            <person name="Kaul D."/>
            <person name="Muto C."/>
            <person name="Cheng S.J."/>
            <person name="Richter R.A."/>
            <person name="Bruno V.M."/>
            <person name="Liu G."/>
            <person name="Beyhan S."/>
            <person name="Sundermann A.J."/>
            <person name="Mounaud S."/>
            <person name="Pasculle A.W."/>
            <person name="Nierman W.C."/>
            <person name="Driscoll E."/>
            <person name="Cumbie R."/>
            <person name="Clancy C.J."/>
            <person name="Dupont C.L."/>
        </authorList>
    </citation>
    <scope>NUCLEOTIDE SEQUENCE</scope>
    <source>
        <strain evidence="2">GL16</strain>
    </source>
</reference>
<dbReference type="GO" id="GO:0008270">
    <property type="term" value="F:zinc ion binding"/>
    <property type="evidence" value="ECO:0007669"/>
    <property type="project" value="InterPro"/>
</dbReference>
<feature type="region of interest" description="Disordered" evidence="1">
    <location>
        <begin position="372"/>
        <end position="391"/>
    </location>
</feature>
<gene>
    <name evidence="2" type="ORF">G6F51_003790</name>
</gene>
<proteinExistence type="predicted"/>
<dbReference type="EMBL" id="JAANIT010000388">
    <property type="protein sequence ID" value="KAG1548232.1"/>
    <property type="molecule type" value="Genomic_DNA"/>
</dbReference>
<dbReference type="Proteomes" id="UP000717996">
    <property type="component" value="Unassembled WGS sequence"/>
</dbReference>
<feature type="region of interest" description="Disordered" evidence="1">
    <location>
        <begin position="291"/>
        <end position="310"/>
    </location>
</feature>
<dbReference type="Gene3D" id="4.10.60.10">
    <property type="entry name" value="Zinc finger, CCHC-type"/>
    <property type="match status" value="1"/>
</dbReference>